<dbReference type="InterPro" id="IPR012677">
    <property type="entry name" value="Nucleotide-bd_a/b_plait_sf"/>
</dbReference>
<dbReference type="OrthoDB" id="439808at2759"/>
<dbReference type="CDD" id="cd00590">
    <property type="entry name" value="RRM_SF"/>
    <property type="match status" value="1"/>
</dbReference>
<feature type="domain" description="RRM" evidence="4">
    <location>
        <begin position="184"/>
        <end position="261"/>
    </location>
</feature>
<dbReference type="PANTHER" id="PTHR48025:SF6">
    <property type="entry name" value="RRM DOMAIN-CONTAINING PROTEIN"/>
    <property type="match status" value="1"/>
</dbReference>
<dbReference type="PROSITE" id="PS50102">
    <property type="entry name" value="RRM"/>
    <property type="match status" value="2"/>
</dbReference>
<dbReference type="Proteomes" id="UP000504621">
    <property type="component" value="Unplaced"/>
</dbReference>
<feature type="region of interest" description="Disordered" evidence="3">
    <location>
        <begin position="255"/>
        <end position="283"/>
    </location>
</feature>
<dbReference type="SUPFAM" id="SSF54928">
    <property type="entry name" value="RNA-binding domain, RBD"/>
    <property type="match status" value="2"/>
</dbReference>
<dbReference type="GeneID" id="110413534"/>
<evidence type="ECO:0000256" key="2">
    <source>
        <dbReference type="PROSITE-ProRule" id="PRU00176"/>
    </source>
</evidence>
<dbReference type="PANTHER" id="PTHR48025">
    <property type="entry name" value="OS02G0815200 PROTEIN"/>
    <property type="match status" value="1"/>
</dbReference>
<dbReference type="Pfam" id="PF00076">
    <property type="entry name" value="RRM_1"/>
    <property type="match status" value="2"/>
</dbReference>
<organism evidence="5 6">
    <name type="scientific">Herrania umbratica</name>
    <dbReference type="NCBI Taxonomy" id="108875"/>
    <lineage>
        <taxon>Eukaryota</taxon>
        <taxon>Viridiplantae</taxon>
        <taxon>Streptophyta</taxon>
        <taxon>Embryophyta</taxon>
        <taxon>Tracheophyta</taxon>
        <taxon>Spermatophyta</taxon>
        <taxon>Magnoliopsida</taxon>
        <taxon>eudicotyledons</taxon>
        <taxon>Gunneridae</taxon>
        <taxon>Pentapetalae</taxon>
        <taxon>rosids</taxon>
        <taxon>malvids</taxon>
        <taxon>Malvales</taxon>
        <taxon>Malvaceae</taxon>
        <taxon>Byttnerioideae</taxon>
        <taxon>Herrania</taxon>
    </lineage>
</organism>
<feature type="compositionally biased region" description="Basic and acidic residues" evidence="3">
    <location>
        <begin position="257"/>
        <end position="283"/>
    </location>
</feature>
<keyword evidence="1 2" id="KW-0694">RNA-binding</keyword>
<name>A0A6J0ZYX8_9ROSI</name>
<dbReference type="GO" id="GO:0009535">
    <property type="term" value="C:chloroplast thylakoid membrane"/>
    <property type="evidence" value="ECO:0007669"/>
    <property type="project" value="TreeGrafter"/>
</dbReference>
<dbReference type="Gene3D" id="3.30.70.330">
    <property type="match status" value="2"/>
</dbReference>
<feature type="domain" description="RRM" evidence="4">
    <location>
        <begin position="88"/>
        <end position="165"/>
    </location>
</feature>
<evidence type="ECO:0000256" key="3">
    <source>
        <dbReference type="SAM" id="MobiDB-lite"/>
    </source>
</evidence>
<evidence type="ECO:0000313" key="5">
    <source>
        <dbReference type="Proteomes" id="UP000504621"/>
    </source>
</evidence>
<dbReference type="SMART" id="SM00360">
    <property type="entry name" value="RRM"/>
    <property type="match status" value="2"/>
</dbReference>
<keyword evidence="5" id="KW-1185">Reference proteome</keyword>
<proteinExistence type="predicted"/>
<dbReference type="RefSeq" id="XP_021280062.1">
    <property type="nucleotide sequence ID" value="XM_021424387.1"/>
</dbReference>
<evidence type="ECO:0000259" key="4">
    <source>
        <dbReference type="PROSITE" id="PS50102"/>
    </source>
</evidence>
<dbReference type="GO" id="GO:1901259">
    <property type="term" value="P:chloroplast rRNA processing"/>
    <property type="evidence" value="ECO:0007669"/>
    <property type="project" value="TreeGrafter"/>
</dbReference>
<dbReference type="InterPro" id="IPR050502">
    <property type="entry name" value="Euk_RNA-bind_prot"/>
</dbReference>
<evidence type="ECO:0000313" key="6">
    <source>
        <dbReference type="RefSeq" id="XP_021280062.1"/>
    </source>
</evidence>
<evidence type="ECO:0000256" key="1">
    <source>
        <dbReference type="ARBA" id="ARBA00022884"/>
    </source>
</evidence>
<accession>A0A6J0ZYX8</accession>
<protein>
    <submittedName>
        <fullName evidence="6">RNA-binding protein CP33, chloroplastic</fullName>
    </submittedName>
</protein>
<reference evidence="6" key="1">
    <citation type="submission" date="2025-08" db="UniProtKB">
        <authorList>
            <consortium name="RefSeq"/>
        </authorList>
    </citation>
    <scope>IDENTIFICATION</scope>
    <source>
        <tissue evidence="6">Leaf</tissue>
    </source>
</reference>
<sequence>MAAVEAVAALSFSRYPSSSSKFLLCPKPTGLSCLTYGISKSAPILSHSCTISSLTNSRKKPDVLLCSTVQEVNVEAETEKTQKSNVKKKLFVLNFPWSYTVADIKDLFGQCGNVTDVEIIKHKDGRSRNFAFVTMASGEEAQAAVDKLDSHEVSGRIIRVEFARRFKKPSPSPLPIVPPRETCHKLYVSNLAWKVRSSHLREFFSAFNPVAARVIFGTPSGQSAGYGFVSFATKEEADAAISTLNGKELMARPLRLKFSERNGDESGGEKKEEKEREGQTEES</sequence>
<gene>
    <name evidence="6" type="primary">LOC110413534</name>
</gene>
<dbReference type="InterPro" id="IPR035979">
    <property type="entry name" value="RBD_domain_sf"/>
</dbReference>
<dbReference type="InterPro" id="IPR000504">
    <property type="entry name" value="RRM_dom"/>
</dbReference>
<dbReference type="AlphaFoldDB" id="A0A6J0ZYX8"/>
<dbReference type="GO" id="GO:0003729">
    <property type="term" value="F:mRNA binding"/>
    <property type="evidence" value="ECO:0007669"/>
    <property type="project" value="TreeGrafter"/>
</dbReference>